<name>A0A2B4SUS1_STYPI</name>
<protein>
    <submittedName>
        <fullName evidence="1">Uncharacterized protein</fullName>
    </submittedName>
</protein>
<dbReference type="Proteomes" id="UP000225706">
    <property type="component" value="Unassembled WGS sequence"/>
</dbReference>
<dbReference type="AlphaFoldDB" id="A0A2B4SUS1"/>
<keyword evidence="2" id="KW-1185">Reference proteome</keyword>
<dbReference type="EMBL" id="LSMT01000025">
    <property type="protein sequence ID" value="PFX32227.1"/>
    <property type="molecule type" value="Genomic_DNA"/>
</dbReference>
<gene>
    <name evidence="1" type="ORF">AWC38_SpisGene25823</name>
</gene>
<reference evidence="2" key="1">
    <citation type="journal article" date="2017" name="bioRxiv">
        <title>Comparative analysis of the genomes of Stylophora pistillata and Acropora digitifera provides evidence for extensive differences between species of corals.</title>
        <authorList>
            <person name="Voolstra C.R."/>
            <person name="Li Y."/>
            <person name="Liew Y.J."/>
            <person name="Baumgarten S."/>
            <person name="Zoccola D."/>
            <person name="Flot J.-F."/>
            <person name="Tambutte S."/>
            <person name="Allemand D."/>
            <person name="Aranda M."/>
        </authorList>
    </citation>
    <scope>NUCLEOTIDE SEQUENCE [LARGE SCALE GENOMIC DNA]</scope>
</reference>
<evidence type="ECO:0000313" key="1">
    <source>
        <dbReference type="EMBL" id="PFX32227.1"/>
    </source>
</evidence>
<evidence type="ECO:0000313" key="2">
    <source>
        <dbReference type="Proteomes" id="UP000225706"/>
    </source>
</evidence>
<proteinExistence type="predicted"/>
<sequence>MARYEAFLKNLSISFEWRINKDTKKLDYRDLNSPEKLTVMQNIDFPFFLPGDQNREKQQQLWSEFMEITGDLKLDYKTDESIAQLEEKIKGWFKIFLSLHQAKDVTPYMHALYSRVPEFLKLYKNVAFFNQQGMEKYNDVASKNYFRSSNHKGISALK</sequence>
<comment type="caution">
    <text evidence="1">The sequence shown here is derived from an EMBL/GenBank/DDBJ whole genome shotgun (WGS) entry which is preliminary data.</text>
</comment>
<accession>A0A2B4SUS1</accession>
<organism evidence="1 2">
    <name type="scientific">Stylophora pistillata</name>
    <name type="common">Smooth cauliflower coral</name>
    <dbReference type="NCBI Taxonomy" id="50429"/>
    <lineage>
        <taxon>Eukaryota</taxon>
        <taxon>Metazoa</taxon>
        <taxon>Cnidaria</taxon>
        <taxon>Anthozoa</taxon>
        <taxon>Hexacorallia</taxon>
        <taxon>Scleractinia</taxon>
        <taxon>Astrocoeniina</taxon>
        <taxon>Pocilloporidae</taxon>
        <taxon>Stylophora</taxon>
    </lineage>
</organism>